<dbReference type="GO" id="GO:0019867">
    <property type="term" value="C:outer membrane"/>
    <property type="evidence" value="ECO:0007669"/>
    <property type="project" value="InterPro"/>
</dbReference>
<dbReference type="PROSITE" id="PS51257">
    <property type="entry name" value="PROKAR_LIPOPROTEIN"/>
    <property type="match status" value="1"/>
</dbReference>
<feature type="domain" description="Bacterial surface antigen (D15)" evidence="6">
    <location>
        <begin position="564"/>
        <end position="742"/>
    </location>
</feature>
<dbReference type="PANTHER" id="PTHR12815:SF18">
    <property type="entry name" value="SORTING AND ASSEMBLY MACHINERY COMPONENT 50 HOMOLOG"/>
    <property type="match status" value="1"/>
</dbReference>
<protein>
    <submittedName>
        <fullName evidence="8">Probable surface antigen</fullName>
    </submittedName>
</protein>
<evidence type="ECO:0000256" key="3">
    <source>
        <dbReference type="ARBA" id="ARBA00022692"/>
    </source>
</evidence>
<dbReference type="InterPro" id="IPR010827">
    <property type="entry name" value="BamA/TamA_POTRA"/>
</dbReference>
<evidence type="ECO:0000256" key="2">
    <source>
        <dbReference type="ARBA" id="ARBA00022452"/>
    </source>
</evidence>
<feature type="signal peptide" evidence="5">
    <location>
        <begin position="1"/>
        <end position="21"/>
    </location>
</feature>
<dbReference type="Gene3D" id="2.40.160.50">
    <property type="entry name" value="membrane protein fhac: a member of the omp85/tpsb transporter family"/>
    <property type="match status" value="1"/>
</dbReference>
<evidence type="ECO:0000259" key="7">
    <source>
        <dbReference type="Pfam" id="PF07244"/>
    </source>
</evidence>
<dbReference type="EMBL" id="AM746676">
    <property type="protein sequence ID" value="CAN90524.1"/>
    <property type="molecule type" value="Genomic_DNA"/>
</dbReference>
<dbReference type="AlphaFoldDB" id="A9GR10"/>
<evidence type="ECO:0000256" key="5">
    <source>
        <dbReference type="SAM" id="SignalP"/>
    </source>
</evidence>
<evidence type="ECO:0000313" key="9">
    <source>
        <dbReference type="Proteomes" id="UP000002139"/>
    </source>
</evidence>
<reference evidence="8 9" key="1">
    <citation type="journal article" date="2007" name="Nat. Biotechnol.">
        <title>Complete genome sequence of the myxobacterium Sorangium cellulosum.</title>
        <authorList>
            <person name="Schneiker S."/>
            <person name="Perlova O."/>
            <person name="Kaiser O."/>
            <person name="Gerth K."/>
            <person name="Alici A."/>
            <person name="Altmeyer M.O."/>
            <person name="Bartels D."/>
            <person name="Bekel T."/>
            <person name="Beyer S."/>
            <person name="Bode E."/>
            <person name="Bode H.B."/>
            <person name="Bolten C.J."/>
            <person name="Choudhuri J.V."/>
            <person name="Doss S."/>
            <person name="Elnakady Y.A."/>
            <person name="Frank B."/>
            <person name="Gaigalat L."/>
            <person name="Goesmann A."/>
            <person name="Groeger C."/>
            <person name="Gross F."/>
            <person name="Jelsbak L."/>
            <person name="Jelsbak L."/>
            <person name="Kalinowski J."/>
            <person name="Kegler C."/>
            <person name="Knauber T."/>
            <person name="Konietzny S."/>
            <person name="Kopp M."/>
            <person name="Krause L."/>
            <person name="Krug D."/>
            <person name="Linke B."/>
            <person name="Mahmud T."/>
            <person name="Martinez-Arias R."/>
            <person name="McHardy A.C."/>
            <person name="Merai M."/>
            <person name="Meyer F."/>
            <person name="Mormann S."/>
            <person name="Munoz-Dorado J."/>
            <person name="Perez J."/>
            <person name="Pradella S."/>
            <person name="Rachid S."/>
            <person name="Raddatz G."/>
            <person name="Rosenau F."/>
            <person name="Rueckert C."/>
            <person name="Sasse F."/>
            <person name="Scharfe M."/>
            <person name="Schuster S.C."/>
            <person name="Suen G."/>
            <person name="Treuner-Lange A."/>
            <person name="Velicer G.J."/>
            <person name="Vorholter F.-J."/>
            <person name="Weissman K.J."/>
            <person name="Welch R.D."/>
            <person name="Wenzel S.C."/>
            <person name="Whitworth D.E."/>
            <person name="Wilhelm S."/>
            <person name="Wittmann C."/>
            <person name="Bloecker H."/>
            <person name="Puehler A."/>
            <person name="Mueller R."/>
        </authorList>
    </citation>
    <scope>NUCLEOTIDE SEQUENCE [LARGE SCALE GENOMIC DNA]</scope>
    <source>
        <strain evidence="9">So ce56</strain>
    </source>
</reference>
<dbReference type="KEGG" id="scl:sce0367"/>
<dbReference type="RefSeq" id="WP_012233002.1">
    <property type="nucleotide sequence ID" value="NC_010162.1"/>
</dbReference>
<evidence type="ECO:0000256" key="4">
    <source>
        <dbReference type="ARBA" id="ARBA00023136"/>
    </source>
</evidence>
<comment type="subcellular location">
    <subcellularLocation>
        <location evidence="1">Membrane</location>
    </subcellularLocation>
</comment>
<dbReference type="Proteomes" id="UP000002139">
    <property type="component" value="Chromosome"/>
</dbReference>
<dbReference type="STRING" id="448385.sce0367"/>
<keyword evidence="3" id="KW-0812">Transmembrane</keyword>
<evidence type="ECO:0000259" key="6">
    <source>
        <dbReference type="Pfam" id="PF01103"/>
    </source>
</evidence>
<keyword evidence="2" id="KW-1134">Transmembrane beta strand</keyword>
<dbReference type="InterPro" id="IPR039910">
    <property type="entry name" value="D15-like"/>
</dbReference>
<accession>A9GR10</accession>
<gene>
    <name evidence="8" type="ordered locus">sce0367</name>
</gene>
<proteinExistence type="predicted"/>
<name>A9GR10_SORC5</name>
<dbReference type="Pfam" id="PF07244">
    <property type="entry name" value="POTRA"/>
    <property type="match status" value="1"/>
</dbReference>
<organism evidence="8 9">
    <name type="scientific">Sorangium cellulosum (strain So ce56)</name>
    <name type="common">Polyangium cellulosum (strain So ce56)</name>
    <dbReference type="NCBI Taxonomy" id="448385"/>
    <lineage>
        <taxon>Bacteria</taxon>
        <taxon>Pseudomonadati</taxon>
        <taxon>Myxococcota</taxon>
        <taxon>Polyangia</taxon>
        <taxon>Polyangiales</taxon>
        <taxon>Polyangiaceae</taxon>
        <taxon>Sorangium</taxon>
    </lineage>
</organism>
<keyword evidence="5" id="KW-0732">Signal</keyword>
<feature type="domain" description="POTRA" evidence="7">
    <location>
        <begin position="39"/>
        <end position="143"/>
    </location>
</feature>
<evidence type="ECO:0000256" key="1">
    <source>
        <dbReference type="ARBA" id="ARBA00004370"/>
    </source>
</evidence>
<dbReference type="PANTHER" id="PTHR12815">
    <property type="entry name" value="SORTING AND ASSEMBLY MACHINERY SAMM50 PROTEIN FAMILY MEMBER"/>
    <property type="match status" value="1"/>
</dbReference>
<dbReference type="Gene3D" id="3.10.20.310">
    <property type="entry name" value="membrane protein fhac"/>
    <property type="match status" value="3"/>
</dbReference>
<feature type="chain" id="PRO_5002735394" evidence="5">
    <location>
        <begin position="22"/>
        <end position="786"/>
    </location>
</feature>
<dbReference type="Pfam" id="PF01103">
    <property type="entry name" value="Omp85"/>
    <property type="match status" value="1"/>
</dbReference>
<keyword evidence="4" id="KW-0472">Membrane</keyword>
<dbReference type="BioCyc" id="SCEL448385:SCE_RS01920-MONOMER"/>
<dbReference type="InterPro" id="IPR000184">
    <property type="entry name" value="Bac_surfAg_D15"/>
</dbReference>
<keyword evidence="9" id="KW-1185">Reference proteome</keyword>
<dbReference type="eggNOG" id="COG0729">
    <property type="taxonomic scope" value="Bacteria"/>
</dbReference>
<evidence type="ECO:0000313" key="8">
    <source>
        <dbReference type="EMBL" id="CAN90524.1"/>
    </source>
</evidence>
<dbReference type="HOGENOM" id="CLU_377614_0_0_7"/>
<sequence length="786" mass="85874">MPRPVAAALVMFAVLGASACAASRQPPACTRPDLSGCAIEDVSFEGDDVISGDELAARIATAESSRLLGGALEPVPILSVWDALTVEYERFDRFVLERDLARIERYYRARGFYGARVRAARVQRFGGPGKEGRVRVRIVVSEGAPVKIASVDLAWRDWTLEKGRDIGRPVTEAKDELKVGERLDEARYEELKKNLLRVLTDRGFAYANVEGHVDVDLVKNEARIRYTIELGPECRFGKVKLEGLGELPEGPVRTAIGIEEGERFSTADLADAEQALADFGVFGAVAVKPELAPPGQPRSPVVPVTFSVQPSALRAVKLGGGAEVGSRVEAHLVAGWEDRNFLGGLRRFSIEARPGLVFYPVEFSNLLGKELGDTFRLLPEIQLRSELRQPGAIERRTAAVLRGSFKLYCPQTGEFCTKPDKGGAGEGESGAAPDAAQGAPEHAIVGYREYVGSIGIERPFLKSDLNAALLYNVQLNSPFTYNSARLPSGFGTLFIPYLQAQVSYDRRLNQAGKPDRVTPHHGYYIALDTQLAGYLGFDTAIAEALVGEKAQDERDKRFHSARDIRLQPEFRAYLPVSRRWTLGFRLMTGWLFTGRYGDASVDPAQCDALAGMDRDRCRRDVGADLQLMQFRGFFSGGATSNRGYGYNEVGPHARVPSPTAGGSADEEAPLVPIGGRLLWETSLELRIPLGESFGTVIFADAGDVTREHRLFRSGAQRLHLSAGFGLRYVTPVGPLRFDVGYRIPCMQVLGVCDETEAAGWPEDERPPGKLFDVLPIAVNLAIGEAF</sequence>